<dbReference type="AlphaFoldDB" id="A0A377GLM9"/>
<evidence type="ECO:0000313" key="4">
    <source>
        <dbReference type="Proteomes" id="UP000254374"/>
    </source>
</evidence>
<dbReference type="Proteomes" id="UP000186808">
    <property type="component" value="Unassembled WGS sequence"/>
</dbReference>
<name>A0A377GLM9_9GAMM</name>
<organism evidence="2 4">
    <name type="scientific">Fluoribacter gormanii</name>
    <dbReference type="NCBI Taxonomy" id="464"/>
    <lineage>
        <taxon>Bacteria</taxon>
        <taxon>Pseudomonadati</taxon>
        <taxon>Pseudomonadota</taxon>
        <taxon>Gammaproteobacteria</taxon>
        <taxon>Legionellales</taxon>
        <taxon>Legionellaceae</taxon>
        <taxon>Fluoribacter</taxon>
    </lineage>
</organism>
<accession>A0A377GLM9</accession>
<evidence type="ECO:0000313" key="3">
    <source>
        <dbReference type="Proteomes" id="UP000186808"/>
    </source>
</evidence>
<proteinExistence type="predicted"/>
<protein>
    <submittedName>
        <fullName evidence="2">Uncharacterized protein</fullName>
    </submittedName>
</protein>
<dbReference type="OrthoDB" id="5653670at2"/>
<keyword evidence="3" id="KW-1185">Reference proteome</keyword>
<dbReference type="EMBL" id="UGGV01000001">
    <property type="protein sequence ID" value="STO25716.1"/>
    <property type="molecule type" value="Genomic_DNA"/>
</dbReference>
<reference evidence="2 4" key="2">
    <citation type="submission" date="2018-06" db="EMBL/GenBank/DDBJ databases">
        <authorList>
            <consortium name="Pathogen Informatics"/>
            <person name="Doyle S."/>
        </authorList>
    </citation>
    <scope>NUCLEOTIDE SEQUENCE [LARGE SCALE GENOMIC DNA]</scope>
    <source>
        <strain evidence="2 4">NCTC11401</strain>
    </source>
</reference>
<gene>
    <name evidence="2" type="ORF">NCTC11401_02558</name>
    <name evidence="1" type="ORF">SAMN05421777_102249</name>
</gene>
<dbReference type="Proteomes" id="UP000254374">
    <property type="component" value="Unassembled WGS sequence"/>
</dbReference>
<sequence length="258" mass="30484">MDTIQFVQDVQLKKTIQNPHRFFLEQQDLSEATRPLLISYLEWLRTINTTLNKRDVLHQNEQKNNEFKFLCKYNLLFFLTVTRQFNVIETLFKIPSFITKLRHSITLAKKIHFKVKQKKRNFLKALFAPKLSNLIKDDAGGFSDMNEIKMVYQLSPGLEIKKLKILEEELEQLMIEYHEDELYLEKSHDSSAEHTHSHLAFFTKVAKQSINMKNRPFMAQGLTFFSSSPQYKCKKTKQYEPSLNLTDQKTENNIRLCG</sequence>
<evidence type="ECO:0000313" key="2">
    <source>
        <dbReference type="EMBL" id="STO25716.1"/>
    </source>
</evidence>
<evidence type="ECO:0000313" key="1">
    <source>
        <dbReference type="EMBL" id="SIQ70164.1"/>
    </source>
</evidence>
<dbReference type="EMBL" id="FTNL01000002">
    <property type="protein sequence ID" value="SIQ70164.1"/>
    <property type="molecule type" value="Genomic_DNA"/>
</dbReference>
<reference evidence="1 3" key="1">
    <citation type="submission" date="2017-01" db="EMBL/GenBank/DDBJ databases">
        <authorList>
            <person name="Varghese N."/>
            <person name="Submissions S."/>
        </authorList>
    </citation>
    <scope>NUCLEOTIDE SEQUENCE [LARGE SCALE GENOMIC DNA]</scope>
    <source>
        <strain evidence="1 3">ATCC 33342</strain>
    </source>
</reference>
<dbReference type="RefSeq" id="WP_058466556.1">
    <property type="nucleotide sequence ID" value="NZ_CAAAIX010000001.1"/>
</dbReference>